<dbReference type="InterPro" id="IPR043128">
    <property type="entry name" value="Rev_trsase/Diguanyl_cyclase"/>
</dbReference>
<dbReference type="Proteomes" id="UP000320239">
    <property type="component" value="Unassembled WGS sequence"/>
</dbReference>
<dbReference type="AlphaFoldDB" id="A0A561VCP3"/>
<accession>A0A561VCP3</accession>
<comment type="caution">
    <text evidence="4">The sequence shown here is derived from an EMBL/GenBank/DDBJ whole genome shotgun (WGS) entry which is preliminary data.</text>
</comment>
<feature type="transmembrane region" description="Helical" evidence="1">
    <location>
        <begin position="205"/>
        <end position="222"/>
    </location>
</feature>
<evidence type="ECO:0000313" key="5">
    <source>
        <dbReference type="Proteomes" id="UP000320239"/>
    </source>
</evidence>
<keyword evidence="1" id="KW-0472">Membrane</keyword>
<feature type="transmembrane region" description="Helical" evidence="1">
    <location>
        <begin position="46"/>
        <end position="64"/>
    </location>
</feature>
<evidence type="ECO:0000313" key="4">
    <source>
        <dbReference type="EMBL" id="TWG09382.1"/>
    </source>
</evidence>
<protein>
    <submittedName>
        <fullName evidence="4">Diguanylate cyclase (GGDEF)-like protein</fullName>
    </submittedName>
</protein>
<feature type="transmembrane region" description="Helical" evidence="1">
    <location>
        <begin position="275"/>
        <end position="293"/>
    </location>
</feature>
<dbReference type="InterPro" id="IPR001633">
    <property type="entry name" value="EAL_dom"/>
</dbReference>
<dbReference type="NCBIfam" id="TIGR00254">
    <property type="entry name" value="GGDEF"/>
    <property type="match status" value="1"/>
</dbReference>
<gene>
    <name evidence="4" type="ORF">FHX34_10897</name>
</gene>
<dbReference type="CDD" id="cd01949">
    <property type="entry name" value="GGDEF"/>
    <property type="match status" value="1"/>
</dbReference>
<evidence type="ECO:0000259" key="2">
    <source>
        <dbReference type="PROSITE" id="PS50883"/>
    </source>
</evidence>
<dbReference type="Gene3D" id="3.30.70.270">
    <property type="match status" value="1"/>
</dbReference>
<dbReference type="Pfam" id="PF00563">
    <property type="entry name" value="EAL"/>
    <property type="match status" value="1"/>
</dbReference>
<keyword evidence="5" id="KW-1185">Reference proteome</keyword>
<dbReference type="Pfam" id="PF00990">
    <property type="entry name" value="GGDEF"/>
    <property type="match status" value="1"/>
</dbReference>
<organism evidence="4 5">
    <name type="scientific">Actinoplanes teichomyceticus</name>
    <dbReference type="NCBI Taxonomy" id="1867"/>
    <lineage>
        <taxon>Bacteria</taxon>
        <taxon>Bacillati</taxon>
        <taxon>Actinomycetota</taxon>
        <taxon>Actinomycetes</taxon>
        <taxon>Micromonosporales</taxon>
        <taxon>Micromonosporaceae</taxon>
        <taxon>Actinoplanes</taxon>
    </lineage>
</organism>
<dbReference type="Gene3D" id="3.20.20.450">
    <property type="entry name" value="EAL domain"/>
    <property type="match status" value="1"/>
</dbReference>
<keyword evidence="1" id="KW-1133">Transmembrane helix</keyword>
<feature type="transmembrane region" description="Helical" evidence="1">
    <location>
        <begin position="243"/>
        <end position="263"/>
    </location>
</feature>
<dbReference type="PANTHER" id="PTHR44757">
    <property type="entry name" value="DIGUANYLATE CYCLASE DGCP"/>
    <property type="match status" value="1"/>
</dbReference>
<feature type="domain" description="GGDEF" evidence="3">
    <location>
        <begin position="347"/>
        <end position="477"/>
    </location>
</feature>
<dbReference type="CDD" id="cd01948">
    <property type="entry name" value="EAL"/>
    <property type="match status" value="1"/>
</dbReference>
<feature type="transmembrane region" description="Helical" evidence="1">
    <location>
        <begin position="176"/>
        <end position="193"/>
    </location>
</feature>
<evidence type="ECO:0000256" key="1">
    <source>
        <dbReference type="SAM" id="Phobius"/>
    </source>
</evidence>
<dbReference type="InterPro" id="IPR029787">
    <property type="entry name" value="Nucleotide_cyclase"/>
</dbReference>
<feature type="transmembrane region" description="Helical" evidence="1">
    <location>
        <begin position="107"/>
        <end position="126"/>
    </location>
</feature>
<dbReference type="PANTHER" id="PTHR44757:SF2">
    <property type="entry name" value="BIOFILM ARCHITECTURE MAINTENANCE PROTEIN MBAA"/>
    <property type="match status" value="1"/>
</dbReference>
<dbReference type="PROSITE" id="PS50883">
    <property type="entry name" value="EAL"/>
    <property type="match status" value="1"/>
</dbReference>
<dbReference type="SUPFAM" id="SSF141868">
    <property type="entry name" value="EAL domain-like"/>
    <property type="match status" value="1"/>
</dbReference>
<dbReference type="InterPro" id="IPR052155">
    <property type="entry name" value="Biofilm_reg_signaling"/>
</dbReference>
<keyword evidence="1" id="KW-0812">Transmembrane</keyword>
<name>A0A561VCP3_ACTTI</name>
<evidence type="ECO:0000259" key="3">
    <source>
        <dbReference type="PROSITE" id="PS50887"/>
    </source>
</evidence>
<feature type="transmembrane region" description="Helical" evidence="1">
    <location>
        <begin position="17"/>
        <end position="34"/>
    </location>
</feature>
<dbReference type="PROSITE" id="PS50887">
    <property type="entry name" value="GGDEF"/>
    <property type="match status" value="1"/>
</dbReference>
<dbReference type="SMART" id="SM00267">
    <property type="entry name" value="GGDEF"/>
    <property type="match status" value="1"/>
</dbReference>
<reference evidence="4 5" key="1">
    <citation type="submission" date="2019-06" db="EMBL/GenBank/DDBJ databases">
        <title>Sequencing the genomes of 1000 actinobacteria strains.</title>
        <authorList>
            <person name="Klenk H.-P."/>
        </authorList>
    </citation>
    <scope>NUCLEOTIDE SEQUENCE [LARGE SCALE GENOMIC DNA]</scope>
    <source>
        <strain evidence="4 5">DSM 43866</strain>
    </source>
</reference>
<dbReference type="InterPro" id="IPR035919">
    <property type="entry name" value="EAL_sf"/>
</dbReference>
<dbReference type="SMART" id="SM00052">
    <property type="entry name" value="EAL"/>
    <property type="match status" value="1"/>
</dbReference>
<feature type="transmembrane region" description="Helical" evidence="1">
    <location>
        <begin position="76"/>
        <end position="95"/>
    </location>
</feature>
<dbReference type="EMBL" id="VIWY01000008">
    <property type="protein sequence ID" value="TWG09382.1"/>
    <property type="molecule type" value="Genomic_DNA"/>
</dbReference>
<sequence length="746" mass="79403">MLTAVTAPLAGVAVQEYAYALVGFGSAACVVAGVRRHRPAHPRAWLLLAAALSCGAVANTVWGAQLSLDLTVAPTFSVVDLLYFAMYPLLAAGMAMLPERPPGGSRWAGTAEAGIVTCTGVTLAWILLYDPYVVDVDRVPPDSGAIAYPLLDLLLVAMAVRLLVVQRRLRNTHVGLLLMAVLLTVADMRYFLSVTEGGSWSGPDLSVTAWLLAFTLPGVAALHPATAARPAAPDTTTGGRRTALLHGVLVLIGPAATAYALLNDYHADDLDHLDFLLPLAATALISLLLVIRMTNAQRQLGRHAESLAAALDEHAVLQASLRHLAEHDALTGLPNRRLLESRIAAGPAHGLLLLDLDGFQDVNDRLGHQAGDNLLVEIAARLRAALGPADLLSRTGGDEFAVLVPGTDRELLGIRAGAVLTALQAPVTVSGYTLHVTASVGVRPADGADVAHTLGDADLALYAAKAAGKDCAVWYEPELRQRQTERIRVVERLRHSLEREEFVVHYQPIVDLAGARTVAVEALVRWLPPGEAPVRPDLFIPAAEDSGLIVALGEWVLRRACAEAAAWHRAHGVTLTVNVSPRQLADDEFTAKVRRSLADTGLPAAALTLEITEGILVREGVPSAQARAHLEALRGDGVRIAVDDFGTGYSSLAYLRDLPIDVLKIDRSLMPADSDDTRQIALVRTVVDLARSLRLTTVAEGIETPFHAALLHELGCDRGQGYHYARPMPAADFAARQRPAEAAEAA</sequence>
<feature type="transmembrane region" description="Helical" evidence="1">
    <location>
        <begin position="146"/>
        <end position="164"/>
    </location>
</feature>
<proteinExistence type="predicted"/>
<feature type="domain" description="EAL" evidence="2">
    <location>
        <begin position="486"/>
        <end position="741"/>
    </location>
</feature>
<dbReference type="InterPro" id="IPR000160">
    <property type="entry name" value="GGDEF_dom"/>
</dbReference>
<dbReference type="SUPFAM" id="SSF55073">
    <property type="entry name" value="Nucleotide cyclase"/>
    <property type="match status" value="1"/>
</dbReference>